<accession>A0A139HFJ2</accession>
<dbReference type="EMBL" id="LFZN01000059">
    <property type="protein sequence ID" value="KXT01220.1"/>
    <property type="molecule type" value="Genomic_DNA"/>
</dbReference>
<protein>
    <submittedName>
        <fullName evidence="2">Uncharacterized protein</fullName>
    </submittedName>
</protein>
<proteinExistence type="predicted"/>
<sequence>METRRENNAVKGRVSMLQNTSLNLCEAQGQVSRPPMADESANETTRREQTKAQCAKHDHPSAER</sequence>
<gene>
    <name evidence="2" type="ORF">AC578_3814</name>
</gene>
<reference evidence="2 3" key="1">
    <citation type="submission" date="2015-07" db="EMBL/GenBank/DDBJ databases">
        <title>Comparative genomics of the Sigatoka disease complex on banana suggests a link between parallel evolutionary changes in Pseudocercospora fijiensis and Pseudocercospora eumusae and increased virulence on the banana host.</title>
        <authorList>
            <person name="Chang T.-C."/>
            <person name="Salvucci A."/>
            <person name="Crous P.W."/>
            <person name="Stergiopoulos I."/>
        </authorList>
    </citation>
    <scope>NUCLEOTIDE SEQUENCE [LARGE SCALE GENOMIC DNA]</scope>
    <source>
        <strain evidence="2 3">CBS 114824</strain>
    </source>
</reference>
<dbReference type="AlphaFoldDB" id="A0A139HFJ2"/>
<dbReference type="Proteomes" id="UP000070133">
    <property type="component" value="Unassembled WGS sequence"/>
</dbReference>
<evidence type="ECO:0000313" key="2">
    <source>
        <dbReference type="EMBL" id="KXT01220.1"/>
    </source>
</evidence>
<comment type="caution">
    <text evidence="2">The sequence shown here is derived from an EMBL/GenBank/DDBJ whole genome shotgun (WGS) entry which is preliminary data.</text>
</comment>
<organism evidence="2 3">
    <name type="scientific">Pseudocercospora eumusae</name>
    <dbReference type="NCBI Taxonomy" id="321146"/>
    <lineage>
        <taxon>Eukaryota</taxon>
        <taxon>Fungi</taxon>
        <taxon>Dikarya</taxon>
        <taxon>Ascomycota</taxon>
        <taxon>Pezizomycotina</taxon>
        <taxon>Dothideomycetes</taxon>
        <taxon>Dothideomycetidae</taxon>
        <taxon>Mycosphaerellales</taxon>
        <taxon>Mycosphaerellaceae</taxon>
        <taxon>Pseudocercospora</taxon>
    </lineage>
</organism>
<evidence type="ECO:0000256" key="1">
    <source>
        <dbReference type="SAM" id="MobiDB-lite"/>
    </source>
</evidence>
<name>A0A139HFJ2_9PEZI</name>
<feature type="compositionally biased region" description="Basic and acidic residues" evidence="1">
    <location>
        <begin position="44"/>
        <end position="64"/>
    </location>
</feature>
<feature type="region of interest" description="Disordered" evidence="1">
    <location>
        <begin position="25"/>
        <end position="64"/>
    </location>
</feature>
<evidence type="ECO:0000313" key="3">
    <source>
        <dbReference type="Proteomes" id="UP000070133"/>
    </source>
</evidence>
<keyword evidence="3" id="KW-1185">Reference proteome</keyword>